<gene>
    <name evidence="7" type="ORF">CC86DRAFT_289690</name>
</gene>
<evidence type="ECO:0000256" key="3">
    <source>
        <dbReference type="ARBA" id="ARBA00022833"/>
    </source>
</evidence>
<dbReference type="EMBL" id="MU006223">
    <property type="protein sequence ID" value="KAF2828026.1"/>
    <property type="molecule type" value="Genomic_DNA"/>
</dbReference>
<protein>
    <recommendedName>
        <fullName evidence="6">CENP-V/GFA domain-containing protein</fullName>
    </recommendedName>
</protein>
<evidence type="ECO:0000256" key="4">
    <source>
        <dbReference type="ARBA" id="ARBA00023239"/>
    </source>
</evidence>
<dbReference type="PANTHER" id="PTHR33337">
    <property type="entry name" value="GFA DOMAIN-CONTAINING PROTEIN"/>
    <property type="match status" value="1"/>
</dbReference>
<evidence type="ECO:0000256" key="5">
    <source>
        <dbReference type="SAM" id="MobiDB-lite"/>
    </source>
</evidence>
<name>A0A6A7A4F5_9PLEO</name>
<evidence type="ECO:0000313" key="7">
    <source>
        <dbReference type="EMBL" id="KAF2828026.1"/>
    </source>
</evidence>
<proteinExistence type="inferred from homology"/>
<dbReference type="OrthoDB" id="428768at2759"/>
<evidence type="ECO:0000259" key="6">
    <source>
        <dbReference type="PROSITE" id="PS51891"/>
    </source>
</evidence>
<comment type="similarity">
    <text evidence="1">Belongs to the Gfa family.</text>
</comment>
<feature type="domain" description="CENP-V/GFA" evidence="6">
    <location>
        <begin position="44"/>
        <end position="167"/>
    </location>
</feature>
<dbReference type="SUPFAM" id="SSF51316">
    <property type="entry name" value="Mss4-like"/>
    <property type="match status" value="1"/>
</dbReference>
<dbReference type="GO" id="GO:0046872">
    <property type="term" value="F:metal ion binding"/>
    <property type="evidence" value="ECO:0007669"/>
    <property type="project" value="UniProtKB-KW"/>
</dbReference>
<keyword evidence="4" id="KW-0456">Lyase</keyword>
<evidence type="ECO:0000256" key="2">
    <source>
        <dbReference type="ARBA" id="ARBA00022723"/>
    </source>
</evidence>
<dbReference type="AlphaFoldDB" id="A0A6A7A4F5"/>
<feature type="region of interest" description="Disordered" evidence="5">
    <location>
        <begin position="1"/>
        <end position="34"/>
    </location>
</feature>
<organism evidence="7 8">
    <name type="scientific">Ophiobolus disseminans</name>
    <dbReference type="NCBI Taxonomy" id="1469910"/>
    <lineage>
        <taxon>Eukaryota</taxon>
        <taxon>Fungi</taxon>
        <taxon>Dikarya</taxon>
        <taxon>Ascomycota</taxon>
        <taxon>Pezizomycotina</taxon>
        <taxon>Dothideomycetes</taxon>
        <taxon>Pleosporomycetidae</taxon>
        <taxon>Pleosporales</taxon>
        <taxon>Pleosporineae</taxon>
        <taxon>Phaeosphaeriaceae</taxon>
        <taxon>Ophiobolus</taxon>
    </lineage>
</organism>
<keyword evidence="2" id="KW-0479">Metal-binding</keyword>
<sequence length="194" mass="21187">MVDYGSHVQKAEDSGDKAPTVSVRDSDKSKPHIPVAGVATDGWHKGDDATATCFCGAVQLAFPTSGPGLVDSFVCNCTDCRKLTASMFSSAFIINDKYLKYIRGQSELKAYSQNQSIASKTLMTNYFCSTCGSLMYRVAERFPGHSLLRLGTVDDFNLAETKLRPKTEVYIKDRVSWFAGVPGEDVNRFDASPA</sequence>
<reference evidence="7" key="1">
    <citation type="journal article" date="2020" name="Stud. Mycol.">
        <title>101 Dothideomycetes genomes: a test case for predicting lifestyles and emergence of pathogens.</title>
        <authorList>
            <person name="Haridas S."/>
            <person name="Albert R."/>
            <person name="Binder M."/>
            <person name="Bloem J."/>
            <person name="Labutti K."/>
            <person name="Salamov A."/>
            <person name="Andreopoulos B."/>
            <person name="Baker S."/>
            <person name="Barry K."/>
            <person name="Bills G."/>
            <person name="Bluhm B."/>
            <person name="Cannon C."/>
            <person name="Castanera R."/>
            <person name="Culley D."/>
            <person name="Daum C."/>
            <person name="Ezra D."/>
            <person name="Gonzalez J."/>
            <person name="Henrissat B."/>
            <person name="Kuo A."/>
            <person name="Liang C."/>
            <person name="Lipzen A."/>
            <person name="Lutzoni F."/>
            <person name="Magnuson J."/>
            <person name="Mondo S."/>
            <person name="Nolan M."/>
            <person name="Ohm R."/>
            <person name="Pangilinan J."/>
            <person name="Park H.-J."/>
            <person name="Ramirez L."/>
            <person name="Alfaro M."/>
            <person name="Sun H."/>
            <person name="Tritt A."/>
            <person name="Yoshinaga Y."/>
            <person name="Zwiers L.-H."/>
            <person name="Turgeon B."/>
            <person name="Goodwin S."/>
            <person name="Spatafora J."/>
            <person name="Crous P."/>
            <person name="Grigoriev I."/>
        </authorList>
    </citation>
    <scope>NUCLEOTIDE SEQUENCE</scope>
    <source>
        <strain evidence="7">CBS 113818</strain>
    </source>
</reference>
<dbReference type="InterPro" id="IPR011057">
    <property type="entry name" value="Mss4-like_sf"/>
</dbReference>
<dbReference type="PROSITE" id="PS51891">
    <property type="entry name" value="CENP_V_GFA"/>
    <property type="match status" value="1"/>
</dbReference>
<dbReference type="Gene3D" id="3.90.1590.10">
    <property type="entry name" value="glutathione-dependent formaldehyde- activating enzyme (gfa)"/>
    <property type="match status" value="1"/>
</dbReference>
<dbReference type="Proteomes" id="UP000799424">
    <property type="component" value="Unassembled WGS sequence"/>
</dbReference>
<dbReference type="PANTHER" id="PTHR33337:SF8">
    <property type="entry name" value="CENP-V_GFA DOMAIN-CONTAINING PROTEIN"/>
    <property type="match status" value="1"/>
</dbReference>
<accession>A0A6A7A4F5</accession>
<dbReference type="Pfam" id="PF04828">
    <property type="entry name" value="GFA"/>
    <property type="match status" value="1"/>
</dbReference>
<evidence type="ECO:0000256" key="1">
    <source>
        <dbReference type="ARBA" id="ARBA00005495"/>
    </source>
</evidence>
<evidence type="ECO:0000313" key="8">
    <source>
        <dbReference type="Proteomes" id="UP000799424"/>
    </source>
</evidence>
<dbReference type="GO" id="GO:0016846">
    <property type="term" value="F:carbon-sulfur lyase activity"/>
    <property type="evidence" value="ECO:0007669"/>
    <property type="project" value="InterPro"/>
</dbReference>
<dbReference type="InterPro" id="IPR006913">
    <property type="entry name" value="CENP-V/GFA"/>
</dbReference>
<keyword evidence="3" id="KW-0862">Zinc</keyword>
<keyword evidence="8" id="KW-1185">Reference proteome</keyword>